<protein>
    <submittedName>
        <fullName evidence="11">CRISPR-associated endonuclease/helicase Cas3</fullName>
    </submittedName>
    <submittedName>
        <fullName evidence="10">CRISPR-associated helicase Cas3</fullName>
    </submittedName>
</protein>
<dbReference type="Pfam" id="PF22590">
    <property type="entry name" value="Cas3-like_C_2"/>
    <property type="match status" value="1"/>
</dbReference>
<dbReference type="RefSeq" id="WP_055429005.1">
    <property type="nucleotide sequence ID" value="NZ_CP015105.1"/>
</dbReference>
<reference evidence="10 13" key="1">
    <citation type="submission" date="2016-04" db="EMBL/GenBank/DDBJ databases">
        <title>Complete genome sequence of Thermococcus thioreducens type strain OGL-20P.</title>
        <authorList>
            <person name="Oger P.M."/>
        </authorList>
    </citation>
    <scope>NUCLEOTIDE SEQUENCE [LARGE SCALE GENOMIC DNA]</scope>
    <source>
        <strain evidence="10 13">OGL-20P</strain>
    </source>
</reference>
<dbReference type="Proteomes" id="UP000250136">
    <property type="component" value="Chromosome"/>
</dbReference>
<dbReference type="InterPro" id="IPR050079">
    <property type="entry name" value="DEAD_box_RNA_helicase"/>
</dbReference>
<proteinExistence type="predicted"/>
<evidence type="ECO:0000259" key="9">
    <source>
        <dbReference type="PROSITE" id="PS51194"/>
    </source>
</evidence>
<keyword evidence="11" id="KW-0255">Endonuclease</keyword>
<dbReference type="InterPro" id="IPR054712">
    <property type="entry name" value="Cas3-like_dom"/>
</dbReference>
<feature type="region of interest" description="Disordered" evidence="7">
    <location>
        <begin position="636"/>
        <end position="663"/>
    </location>
</feature>
<dbReference type="AlphaFoldDB" id="A0A1I0P4U4"/>
<dbReference type="EMBL" id="CP015105">
    <property type="protein sequence ID" value="ASJ12048.1"/>
    <property type="molecule type" value="Genomic_DNA"/>
</dbReference>
<dbReference type="Proteomes" id="UP000182125">
    <property type="component" value="Unassembled WGS sequence"/>
</dbReference>
<evidence type="ECO:0000256" key="7">
    <source>
        <dbReference type="SAM" id="MobiDB-lite"/>
    </source>
</evidence>
<dbReference type="SMART" id="SM00490">
    <property type="entry name" value="HELICc"/>
    <property type="match status" value="1"/>
</dbReference>
<evidence type="ECO:0000256" key="5">
    <source>
        <dbReference type="ARBA" id="ARBA00023118"/>
    </source>
</evidence>
<accession>A0A1I0P4U4</accession>
<dbReference type="InterPro" id="IPR006474">
    <property type="entry name" value="Helicase_Cas3_CRISPR-ass_core"/>
</dbReference>
<keyword evidence="1" id="KW-0547">Nucleotide-binding</keyword>
<evidence type="ECO:0000313" key="12">
    <source>
        <dbReference type="Proteomes" id="UP000182125"/>
    </source>
</evidence>
<dbReference type="InterPro" id="IPR027417">
    <property type="entry name" value="P-loop_NTPase"/>
</dbReference>
<dbReference type="InterPro" id="IPR011545">
    <property type="entry name" value="DEAD/DEAH_box_helicase_dom"/>
</dbReference>
<keyword evidence="4" id="KW-0067">ATP-binding</keyword>
<keyword evidence="6" id="KW-0175">Coiled coil</keyword>
<dbReference type="OrthoDB" id="43851at2157"/>
<evidence type="ECO:0000313" key="10">
    <source>
        <dbReference type="EMBL" id="ASJ12048.1"/>
    </source>
</evidence>
<name>A0A1I0P4U4_9EURY</name>
<dbReference type="PROSITE" id="PS51192">
    <property type="entry name" value="HELICASE_ATP_BIND_1"/>
    <property type="match status" value="1"/>
</dbReference>
<dbReference type="GO" id="GO:0016787">
    <property type="term" value="F:hydrolase activity"/>
    <property type="evidence" value="ECO:0007669"/>
    <property type="project" value="UniProtKB-KW"/>
</dbReference>
<dbReference type="GeneID" id="33333507"/>
<dbReference type="InterPro" id="IPR014001">
    <property type="entry name" value="Helicase_ATP-bd"/>
</dbReference>
<dbReference type="GO" id="GO:0005524">
    <property type="term" value="F:ATP binding"/>
    <property type="evidence" value="ECO:0007669"/>
    <property type="project" value="UniProtKB-KW"/>
</dbReference>
<dbReference type="NCBIfam" id="TIGR01587">
    <property type="entry name" value="cas3_core"/>
    <property type="match status" value="1"/>
</dbReference>
<dbReference type="Pfam" id="PF00270">
    <property type="entry name" value="DEAD"/>
    <property type="match status" value="1"/>
</dbReference>
<dbReference type="SMART" id="SM00487">
    <property type="entry name" value="DEXDc"/>
    <property type="match status" value="1"/>
</dbReference>
<sequence length="677" mass="76329">MDSGELSPGELFRLITGYEPYDYQLTAWEKIENAMSNGGKVVIEVPTAGGKTEAAVIPFLTEVYNGTWAVSRLIYVLPTRSLVEKQAERIRKLLAEVLNLRGKSEEEAKELAERFVTVEYGLEPTHALLGWVIVTTWDAFLYGLAAHRTVGKRFTFPAGAIAQSLVVFDEVQMYQDEGLYMPRLLSLVVETLEKANVPVVVMSATIPTKLREMIARGSEIVTVKPDDGRKPERGKVSVQVVEGTLDDVLDEIKNALEGGKKVLVVRNTVDRAVSAYLKLKTLSEEFGVEPLLIHGRFTAGDRKEKEKAIDNARLIVATQVVEAGLDLPNVGLVVTDIAPLDALIQRIGRCARRKGEEGRAIVLVETIEFEEFPTVKGFSDILGNILDSQELFVELTSKYKSGNREINLGHRIVRLPSGNGKDVYVGIPGTVKELTNDDKKRNKNKKRKKSPSGNLLIVPYDTAPYDPLVLLLSHDELGSLGQYLYDVEKAREALDRVYRFHYANNLTPREFHSAYVYFRELKLFSAPPEYELRSRPELYSMLYVLNGNENCDRRSKFEINRIIRVSHSTLKAQWENIKDCIKGKLVRRWNANEERYEWVCEKTSDRNPKALTIYAVSGEYYSPELGFWRGMSQEQNTKVKQASKEDDAGDISPGSRWRNNPGKTAQATLLDFMGVRE</sequence>
<feature type="coiled-coil region" evidence="6">
    <location>
        <begin position="83"/>
        <end position="114"/>
    </location>
</feature>
<dbReference type="PANTHER" id="PTHR47959:SF16">
    <property type="entry name" value="CRISPR-ASSOCIATED NUCLEASE_HELICASE CAS3-RELATED"/>
    <property type="match status" value="1"/>
</dbReference>
<gene>
    <name evidence="10" type="ORF">A3L14_03755</name>
    <name evidence="11" type="ORF">SAMN05216170_1522</name>
</gene>
<evidence type="ECO:0000259" key="8">
    <source>
        <dbReference type="PROSITE" id="PS51192"/>
    </source>
</evidence>
<dbReference type="Gene3D" id="3.40.50.300">
    <property type="entry name" value="P-loop containing nucleotide triphosphate hydrolases"/>
    <property type="match status" value="2"/>
</dbReference>
<dbReference type="GO" id="GO:0003676">
    <property type="term" value="F:nucleic acid binding"/>
    <property type="evidence" value="ECO:0007669"/>
    <property type="project" value="InterPro"/>
</dbReference>
<evidence type="ECO:0000256" key="6">
    <source>
        <dbReference type="SAM" id="Coils"/>
    </source>
</evidence>
<feature type="domain" description="Helicase ATP-binding" evidence="8">
    <location>
        <begin position="32"/>
        <end position="224"/>
    </location>
</feature>
<evidence type="ECO:0000256" key="4">
    <source>
        <dbReference type="ARBA" id="ARBA00022840"/>
    </source>
</evidence>
<evidence type="ECO:0000313" key="11">
    <source>
        <dbReference type="EMBL" id="SEW09385.1"/>
    </source>
</evidence>
<dbReference type="GO" id="GO:0051607">
    <property type="term" value="P:defense response to virus"/>
    <property type="evidence" value="ECO:0007669"/>
    <property type="project" value="UniProtKB-KW"/>
</dbReference>
<keyword evidence="11" id="KW-0540">Nuclease</keyword>
<dbReference type="PROSITE" id="PS51194">
    <property type="entry name" value="HELICASE_CTER"/>
    <property type="match status" value="1"/>
</dbReference>
<evidence type="ECO:0000256" key="3">
    <source>
        <dbReference type="ARBA" id="ARBA00022806"/>
    </source>
</evidence>
<dbReference type="GO" id="GO:0140097">
    <property type="term" value="F:catalytic activity, acting on DNA"/>
    <property type="evidence" value="ECO:0007669"/>
    <property type="project" value="UniProtKB-ARBA"/>
</dbReference>
<keyword evidence="5" id="KW-0051">Antiviral defense</keyword>
<evidence type="ECO:0000313" key="13">
    <source>
        <dbReference type="Proteomes" id="UP000250136"/>
    </source>
</evidence>
<organism evidence="11 12">
    <name type="scientific">Thermococcus thioreducens</name>
    <dbReference type="NCBI Taxonomy" id="277988"/>
    <lineage>
        <taxon>Archaea</taxon>
        <taxon>Methanobacteriati</taxon>
        <taxon>Methanobacteriota</taxon>
        <taxon>Thermococci</taxon>
        <taxon>Thermococcales</taxon>
        <taxon>Thermococcaceae</taxon>
        <taxon>Thermococcus</taxon>
    </lineage>
</organism>
<dbReference type="KEGG" id="ttd:A3L14_03755"/>
<dbReference type="EMBL" id="FOIW01000002">
    <property type="protein sequence ID" value="SEW09385.1"/>
    <property type="molecule type" value="Genomic_DNA"/>
</dbReference>
<feature type="domain" description="Helicase C-terminal" evidence="9">
    <location>
        <begin position="244"/>
        <end position="399"/>
    </location>
</feature>
<evidence type="ECO:0000256" key="1">
    <source>
        <dbReference type="ARBA" id="ARBA00022741"/>
    </source>
</evidence>
<reference evidence="11 12" key="2">
    <citation type="submission" date="2016-10" db="EMBL/GenBank/DDBJ databases">
        <authorList>
            <person name="de Groot N.N."/>
        </authorList>
    </citation>
    <scope>NUCLEOTIDE SEQUENCE [LARGE SCALE GENOMIC DNA]</scope>
    <source>
        <strain evidence="11 12">OGL-20</strain>
    </source>
</reference>
<keyword evidence="3 11" id="KW-0347">Helicase</keyword>
<keyword evidence="2" id="KW-0378">Hydrolase</keyword>
<dbReference type="GO" id="GO:0005829">
    <property type="term" value="C:cytosol"/>
    <property type="evidence" value="ECO:0007669"/>
    <property type="project" value="TreeGrafter"/>
</dbReference>
<keyword evidence="13" id="KW-1185">Reference proteome</keyword>
<dbReference type="GO" id="GO:0004519">
    <property type="term" value="F:endonuclease activity"/>
    <property type="evidence" value="ECO:0007669"/>
    <property type="project" value="UniProtKB-KW"/>
</dbReference>
<evidence type="ECO:0000256" key="2">
    <source>
        <dbReference type="ARBA" id="ARBA00022801"/>
    </source>
</evidence>
<dbReference type="GO" id="GO:0003724">
    <property type="term" value="F:RNA helicase activity"/>
    <property type="evidence" value="ECO:0007669"/>
    <property type="project" value="TreeGrafter"/>
</dbReference>
<dbReference type="PANTHER" id="PTHR47959">
    <property type="entry name" value="ATP-DEPENDENT RNA HELICASE RHLE-RELATED"/>
    <property type="match status" value="1"/>
</dbReference>
<dbReference type="InterPro" id="IPR001650">
    <property type="entry name" value="Helicase_C-like"/>
</dbReference>
<dbReference type="SUPFAM" id="SSF52540">
    <property type="entry name" value="P-loop containing nucleoside triphosphate hydrolases"/>
    <property type="match status" value="1"/>
</dbReference>